<evidence type="ECO:0000313" key="1">
    <source>
        <dbReference type="EMBL" id="GFT25103.1"/>
    </source>
</evidence>
<gene>
    <name evidence="1" type="ORF">NPIL_37651</name>
</gene>
<organism evidence="1 2">
    <name type="scientific">Nephila pilipes</name>
    <name type="common">Giant wood spider</name>
    <name type="synonym">Nephila maculata</name>
    <dbReference type="NCBI Taxonomy" id="299642"/>
    <lineage>
        <taxon>Eukaryota</taxon>
        <taxon>Metazoa</taxon>
        <taxon>Ecdysozoa</taxon>
        <taxon>Arthropoda</taxon>
        <taxon>Chelicerata</taxon>
        <taxon>Arachnida</taxon>
        <taxon>Araneae</taxon>
        <taxon>Araneomorphae</taxon>
        <taxon>Entelegynae</taxon>
        <taxon>Araneoidea</taxon>
        <taxon>Nephilidae</taxon>
        <taxon>Nephila</taxon>
    </lineage>
</organism>
<dbReference type="EMBL" id="BMAW01106588">
    <property type="protein sequence ID" value="GFT25103.1"/>
    <property type="molecule type" value="Genomic_DNA"/>
</dbReference>
<keyword evidence="2" id="KW-1185">Reference proteome</keyword>
<comment type="caution">
    <text evidence="1">The sequence shown here is derived from an EMBL/GenBank/DDBJ whole genome shotgun (WGS) entry which is preliminary data.</text>
</comment>
<protein>
    <submittedName>
        <fullName evidence="1">Uncharacterized protein</fullName>
    </submittedName>
</protein>
<name>A0A8X6NQ27_NEPPI</name>
<accession>A0A8X6NQ27</accession>
<dbReference type="AlphaFoldDB" id="A0A8X6NQ27"/>
<reference evidence="1" key="1">
    <citation type="submission" date="2020-08" db="EMBL/GenBank/DDBJ databases">
        <title>Multicomponent nature underlies the extraordinary mechanical properties of spider dragline silk.</title>
        <authorList>
            <person name="Kono N."/>
            <person name="Nakamura H."/>
            <person name="Mori M."/>
            <person name="Yoshida Y."/>
            <person name="Ohtoshi R."/>
            <person name="Malay A.D."/>
            <person name="Moran D.A.P."/>
            <person name="Tomita M."/>
            <person name="Numata K."/>
            <person name="Arakawa K."/>
        </authorList>
    </citation>
    <scope>NUCLEOTIDE SEQUENCE</scope>
</reference>
<dbReference type="Proteomes" id="UP000887013">
    <property type="component" value="Unassembled WGS sequence"/>
</dbReference>
<proteinExistence type="predicted"/>
<sequence length="102" mass="12218">MFPNKLQECIVQTTGFSTVERQNISALFSDRKTDFTAAFYLGHHHKMRQFENKRHSKWFFQCIESPFRIVRERDVFRHPIRFAWSVQVVEYPTNTLTNNSCS</sequence>
<evidence type="ECO:0000313" key="2">
    <source>
        <dbReference type="Proteomes" id="UP000887013"/>
    </source>
</evidence>